<keyword evidence="5 6" id="KW-0472">Membrane</keyword>
<evidence type="ECO:0000256" key="6">
    <source>
        <dbReference type="SAM" id="Phobius"/>
    </source>
</evidence>
<dbReference type="InterPro" id="IPR000620">
    <property type="entry name" value="EamA_dom"/>
</dbReference>
<dbReference type="Gene3D" id="1.10.3730.20">
    <property type="match status" value="1"/>
</dbReference>
<feature type="domain" description="EamA" evidence="7">
    <location>
        <begin position="7"/>
        <end position="143"/>
    </location>
</feature>
<name>A0AAE3M7T9_9BACT</name>
<evidence type="ECO:0000256" key="2">
    <source>
        <dbReference type="ARBA" id="ARBA00007362"/>
    </source>
</evidence>
<evidence type="ECO:0000313" key="9">
    <source>
        <dbReference type="Proteomes" id="UP001209229"/>
    </source>
</evidence>
<dbReference type="PANTHER" id="PTHR32322:SF2">
    <property type="entry name" value="EAMA DOMAIN-CONTAINING PROTEIN"/>
    <property type="match status" value="1"/>
</dbReference>
<gene>
    <name evidence="8" type="ORF">OM075_20430</name>
</gene>
<keyword evidence="9" id="KW-1185">Reference proteome</keyword>
<feature type="transmembrane region" description="Helical" evidence="6">
    <location>
        <begin position="71"/>
        <end position="90"/>
    </location>
</feature>
<keyword evidence="3 6" id="KW-0812">Transmembrane</keyword>
<accession>A0AAE3M7T9</accession>
<evidence type="ECO:0000256" key="1">
    <source>
        <dbReference type="ARBA" id="ARBA00004141"/>
    </source>
</evidence>
<feature type="domain" description="EamA" evidence="7">
    <location>
        <begin position="161"/>
        <end position="298"/>
    </location>
</feature>
<comment type="similarity">
    <text evidence="2">Belongs to the EamA transporter family.</text>
</comment>
<comment type="caution">
    <text evidence="8">The sequence shown here is derived from an EMBL/GenBank/DDBJ whole genome shotgun (WGS) entry which is preliminary data.</text>
</comment>
<dbReference type="AlphaFoldDB" id="A0AAE3M7T9"/>
<dbReference type="RefSeq" id="WP_301192405.1">
    <property type="nucleotide sequence ID" value="NZ_JAPDPJ010000068.1"/>
</dbReference>
<dbReference type="InterPro" id="IPR037185">
    <property type="entry name" value="EmrE-like"/>
</dbReference>
<dbReference type="Proteomes" id="UP001209229">
    <property type="component" value="Unassembled WGS sequence"/>
</dbReference>
<dbReference type="PANTHER" id="PTHR32322">
    <property type="entry name" value="INNER MEMBRANE TRANSPORTER"/>
    <property type="match status" value="1"/>
</dbReference>
<feature type="transmembrane region" description="Helical" evidence="6">
    <location>
        <begin position="157"/>
        <end position="178"/>
    </location>
</feature>
<dbReference type="EMBL" id="JAPDPJ010000068">
    <property type="protein sequence ID" value="MCW3788849.1"/>
    <property type="molecule type" value="Genomic_DNA"/>
</dbReference>
<feature type="transmembrane region" description="Helical" evidence="6">
    <location>
        <begin position="254"/>
        <end position="274"/>
    </location>
</feature>
<keyword evidence="4 6" id="KW-1133">Transmembrane helix</keyword>
<sequence length="300" mass="32206">MFAESLIGESAALATAICWTITALAFESAGKKVGSLPVNVIRLFFAFFILGIFSYFNKGLFYASDASLDAWIWLSISGIIGFVIGDLLLFQAFVIIGARVSMLIMALTPPIAAFFGWLILNEQMTAINFIGMAITIIGIAIVILAKGSDNGKIKMKYPINGVLLAFGGAVGQGLGLVFSKLGMKDYDPFLSTQIRILAGIIGFSILFFILGKWGNLFAAFRNKKAMTGITIGSFFGPFLGVSLSLLAIQHTTTGIASTIMAIVPVLIIIPSVFIFKERISFKEISGAIIAFSGVVLFFVF</sequence>
<evidence type="ECO:0000256" key="4">
    <source>
        <dbReference type="ARBA" id="ARBA00022989"/>
    </source>
</evidence>
<dbReference type="Pfam" id="PF00892">
    <property type="entry name" value="EamA"/>
    <property type="match status" value="2"/>
</dbReference>
<feature type="transmembrane region" description="Helical" evidence="6">
    <location>
        <begin position="102"/>
        <end position="120"/>
    </location>
</feature>
<evidence type="ECO:0000256" key="5">
    <source>
        <dbReference type="ARBA" id="ARBA00023136"/>
    </source>
</evidence>
<feature type="transmembrane region" description="Helical" evidence="6">
    <location>
        <begin position="225"/>
        <end position="248"/>
    </location>
</feature>
<protein>
    <submittedName>
        <fullName evidence="8">DMT family transporter</fullName>
    </submittedName>
</protein>
<dbReference type="InterPro" id="IPR050638">
    <property type="entry name" value="AA-Vitamin_Transporters"/>
</dbReference>
<reference evidence="8" key="1">
    <citation type="submission" date="2022-10" db="EMBL/GenBank/DDBJ databases">
        <authorList>
            <person name="Yu W.X."/>
        </authorList>
    </citation>
    <scope>NUCLEOTIDE SEQUENCE</scope>
    <source>
        <strain evidence="8">AAT</strain>
    </source>
</reference>
<comment type="subcellular location">
    <subcellularLocation>
        <location evidence="1">Membrane</location>
        <topology evidence="1">Multi-pass membrane protein</topology>
    </subcellularLocation>
</comment>
<feature type="transmembrane region" description="Helical" evidence="6">
    <location>
        <begin position="6"/>
        <end position="26"/>
    </location>
</feature>
<evidence type="ECO:0000256" key="3">
    <source>
        <dbReference type="ARBA" id="ARBA00022692"/>
    </source>
</evidence>
<feature type="transmembrane region" description="Helical" evidence="6">
    <location>
        <begin position="281"/>
        <end position="299"/>
    </location>
</feature>
<feature type="transmembrane region" description="Helical" evidence="6">
    <location>
        <begin position="126"/>
        <end position="145"/>
    </location>
</feature>
<dbReference type="GO" id="GO:0016020">
    <property type="term" value="C:membrane"/>
    <property type="evidence" value="ECO:0007669"/>
    <property type="project" value="UniProtKB-SubCell"/>
</dbReference>
<proteinExistence type="inferred from homology"/>
<organism evidence="8 9">
    <name type="scientific">Plebeiibacterium sediminum</name>
    <dbReference type="NCBI Taxonomy" id="2992112"/>
    <lineage>
        <taxon>Bacteria</taxon>
        <taxon>Pseudomonadati</taxon>
        <taxon>Bacteroidota</taxon>
        <taxon>Bacteroidia</taxon>
        <taxon>Marinilabiliales</taxon>
        <taxon>Marinilabiliaceae</taxon>
        <taxon>Plebeiibacterium</taxon>
    </lineage>
</organism>
<feature type="transmembrane region" description="Helical" evidence="6">
    <location>
        <begin position="190"/>
        <end position="213"/>
    </location>
</feature>
<feature type="transmembrane region" description="Helical" evidence="6">
    <location>
        <begin position="38"/>
        <end position="56"/>
    </location>
</feature>
<evidence type="ECO:0000259" key="7">
    <source>
        <dbReference type="Pfam" id="PF00892"/>
    </source>
</evidence>
<evidence type="ECO:0000313" key="8">
    <source>
        <dbReference type="EMBL" id="MCW3788849.1"/>
    </source>
</evidence>
<dbReference type="SUPFAM" id="SSF103481">
    <property type="entry name" value="Multidrug resistance efflux transporter EmrE"/>
    <property type="match status" value="2"/>
</dbReference>